<dbReference type="InterPro" id="IPR001250">
    <property type="entry name" value="Man6P_Isoase-1"/>
</dbReference>
<accession>W4KFU5</accession>
<dbReference type="GO" id="GO:0004476">
    <property type="term" value="F:mannose-6-phosphate isomerase activity"/>
    <property type="evidence" value="ECO:0007669"/>
    <property type="project" value="UniProtKB-EC"/>
</dbReference>
<evidence type="ECO:0000256" key="8">
    <source>
        <dbReference type="ARBA" id="ARBA00022833"/>
    </source>
</evidence>
<dbReference type="SUPFAM" id="SSF51182">
    <property type="entry name" value="RmlC-like cupins"/>
    <property type="match status" value="1"/>
</dbReference>
<feature type="binding site" evidence="11">
    <location>
        <position position="112"/>
    </location>
    <ligand>
        <name>Zn(2+)</name>
        <dbReference type="ChEBI" id="CHEBI:29105"/>
    </ligand>
</feature>
<dbReference type="FunCoup" id="W4KFU5">
    <property type="interactions" value="403"/>
</dbReference>
<dbReference type="InterPro" id="IPR014710">
    <property type="entry name" value="RmlC-like_jellyroll"/>
</dbReference>
<dbReference type="PRINTS" id="PR00714">
    <property type="entry name" value="MAN6PISMRASE"/>
</dbReference>
<organism evidence="18 19">
    <name type="scientific">Heterobasidion irregulare (strain TC 32-1)</name>
    <dbReference type="NCBI Taxonomy" id="747525"/>
    <lineage>
        <taxon>Eukaryota</taxon>
        <taxon>Fungi</taxon>
        <taxon>Dikarya</taxon>
        <taxon>Basidiomycota</taxon>
        <taxon>Agaricomycotina</taxon>
        <taxon>Agaricomycetes</taxon>
        <taxon>Russulales</taxon>
        <taxon>Bondarzewiaceae</taxon>
        <taxon>Heterobasidion</taxon>
        <taxon>Heterobasidion annosum species complex</taxon>
    </lineage>
</organism>
<dbReference type="STRING" id="747525.W4KFU5"/>
<dbReference type="PROSITE" id="PS00966">
    <property type="entry name" value="PMI_I_2"/>
    <property type="match status" value="1"/>
</dbReference>
<dbReference type="PANTHER" id="PTHR10309">
    <property type="entry name" value="MANNOSE-6-PHOSPHATE ISOMERASE"/>
    <property type="match status" value="1"/>
</dbReference>
<comment type="similarity">
    <text evidence="4 13">Belongs to the mannose-6-phosphate isomerase type 1 family.</text>
</comment>
<dbReference type="GO" id="GO:0005975">
    <property type="term" value="P:carbohydrate metabolic process"/>
    <property type="evidence" value="ECO:0007669"/>
    <property type="project" value="InterPro"/>
</dbReference>
<dbReference type="Pfam" id="PF20511">
    <property type="entry name" value="PMI_typeI_cat"/>
    <property type="match status" value="1"/>
</dbReference>
<feature type="domain" description="Phosphomannose isomerase type I helical insertion" evidence="17">
    <location>
        <begin position="184"/>
        <end position="260"/>
    </location>
</feature>
<dbReference type="OrthoDB" id="6605218at2759"/>
<feature type="binding site" evidence="11">
    <location>
        <position position="114"/>
    </location>
    <ligand>
        <name>Zn(2+)</name>
        <dbReference type="ChEBI" id="CHEBI:29105"/>
    </ligand>
</feature>
<comment type="function">
    <text evidence="2">Involved in the synthesis of the GDP-mannose and dolichol-phosphate-mannose required for a number of critical mannosyl transfer reactions.</text>
</comment>
<comment type="catalytic activity">
    <reaction evidence="1 12">
        <text>D-mannose 6-phosphate = D-fructose 6-phosphate</text>
        <dbReference type="Rhea" id="RHEA:12356"/>
        <dbReference type="ChEBI" id="CHEBI:58735"/>
        <dbReference type="ChEBI" id="CHEBI:61527"/>
        <dbReference type="EC" id="5.3.1.8"/>
    </reaction>
</comment>
<protein>
    <recommendedName>
        <fullName evidence="6 12">Mannose-6-phosphate isomerase</fullName>
        <ecNumber evidence="5 12">5.3.1.8</ecNumber>
    </recommendedName>
</protein>
<evidence type="ECO:0000256" key="4">
    <source>
        <dbReference type="ARBA" id="ARBA00010772"/>
    </source>
</evidence>
<evidence type="ECO:0000259" key="17">
    <source>
        <dbReference type="Pfam" id="PF20512"/>
    </source>
</evidence>
<evidence type="ECO:0000259" key="16">
    <source>
        <dbReference type="Pfam" id="PF20511"/>
    </source>
</evidence>
<evidence type="ECO:0000256" key="14">
    <source>
        <dbReference type="RuleBase" id="RU004248"/>
    </source>
</evidence>
<evidence type="ECO:0000256" key="11">
    <source>
        <dbReference type="PIRSR" id="PIRSR001480-2"/>
    </source>
</evidence>
<name>W4KFU5_HETIT</name>
<dbReference type="PIRSF" id="PIRSF001480">
    <property type="entry name" value="Mannose-6-phosphate_isomerase"/>
    <property type="match status" value="1"/>
</dbReference>
<dbReference type="InterPro" id="IPR011051">
    <property type="entry name" value="RmlC_Cupin_sf"/>
</dbReference>
<feature type="domain" description="Phosphomannose isomerase type I C-terminal" evidence="15">
    <location>
        <begin position="341"/>
        <end position="385"/>
    </location>
</feature>
<dbReference type="FunFam" id="2.60.120.10:FF:000044">
    <property type="entry name" value="Mannose-6-phosphate isomerase"/>
    <property type="match status" value="1"/>
</dbReference>
<dbReference type="AlphaFoldDB" id="W4KFU5"/>
<evidence type="ECO:0000256" key="7">
    <source>
        <dbReference type="ARBA" id="ARBA00022723"/>
    </source>
</evidence>
<feature type="binding site" evidence="11">
    <location>
        <position position="279"/>
    </location>
    <ligand>
        <name>Zn(2+)</name>
        <dbReference type="ChEBI" id="CHEBI:29105"/>
    </ligand>
</feature>
<feature type="active site" evidence="10">
    <location>
        <position position="298"/>
    </location>
</feature>
<dbReference type="PROSITE" id="PS00965">
    <property type="entry name" value="PMI_I_1"/>
    <property type="match status" value="1"/>
</dbReference>
<keyword evidence="9 12" id="KW-0413">Isomerase</keyword>
<dbReference type="EMBL" id="KI925456">
    <property type="protein sequence ID" value="ETW84599.1"/>
    <property type="molecule type" value="Genomic_DNA"/>
</dbReference>
<dbReference type="CDD" id="cd07011">
    <property type="entry name" value="cupin_PMI_type_I_N"/>
    <property type="match status" value="1"/>
</dbReference>
<evidence type="ECO:0000256" key="10">
    <source>
        <dbReference type="PIRSR" id="PIRSR001480-1"/>
    </source>
</evidence>
<dbReference type="Gene3D" id="2.60.120.10">
    <property type="entry name" value="Jelly Rolls"/>
    <property type="match status" value="2"/>
</dbReference>
<dbReference type="HOGENOM" id="CLU_026967_0_0_1"/>
<evidence type="ECO:0000256" key="5">
    <source>
        <dbReference type="ARBA" id="ARBA00011956"/>
    </source>
</evidence>
<dbReference type="NCBIfam" id="TIGR00218">
    <property type="entry name" value="manA"/>
    <property type="match status" value="1"/>
</dbReference>
<dbReference type="GO" id="GO:0009298">
    <property type="term" value="P:GDP-mannose biosynthetic process"/>
    <property type="evidence" value="ECO:0007669"/>
    <property type="project" value="UniProtKB-UniPathway"/>
</dbReference>
<proteinExistence type="inferred from homology"/>
<dbReference type="EC" id="5.3.1.8" evidence="5 12"/>
<evidence type="ECO:0000313" key="19">
    <source>
        <dbReference type="Proteomes" id="UP000030671"/>
    </source>
</evidence>
<evidence type="ECO:0000313" key="18">
    <source>
        <dbReference type="EMBL" id="ETW84599.1"/>
    </source>
</evidence>
<dbReference type="KEGG" id="hir:HETIRDRAFT_473320"/>
<dbReference type="Gene3D" id="1.10.441.10">
    <property type="entry name" value="Phosphomannose Isomerase, domain 2"/>
    <property type="match status" value="1"/>
</dbReference>
<keyword evidence="19" id="KW-1185">Reference proteome</keyword>
<dbReference type="Pfam" id="PF20512">
    <property type="entry name" value="PMI_typeI_hel"/>
    <property type="match status" value="1"/>
</dbReference>
<keyword evidence="7 11" id="KW-0479">Metal-binding</keyword>
<reference evidence="18 19" key="1">
    <citation type="journal article" date="2012" name="New Phytol.">
        <title>Insight into trade-off between wood decay and parasitism from the genome of a fungal forest pathogen.</title>
        <authorList>
            <person name="Olson A."/>
            <person name="Aerts A."/>
            <person name="Asiegbu F."/>
            <person name="Belbahri L."/>
            <person name="Bouzid O."/>
            <person name="Broberg A."/>
            <person name="Canback B."/>
            <person name="Coutinho P.M."/>
            <person name="Cullen D."/>
            <person name="Dalman K."/>
            <person name="Deflorio G."/>
            <person name="van Diepen L.T."/>
            <person name="Dunand C."/>
            <person name="Duplessis S."/>
            <person name="Durling M."/>
            <person name="Gonthier P."/>
            <person name="Grimwood J."/>
            <person name="Fossdal C.G."/>
            <person name="Hansson D."/>
            <person name="Henrissat B."/>
            <person name="Hietala A."/>
            <person name="Himmelstrand K."/>
            <person name="Hoffmeister D."/>
            <person name="Hogberg N."/>
            <person name="James T.Y."/>
            <person name="Karlsson M."/>
            <person name="Kohler A."/>
            <person name="Kues U."/>
            <person name="Lee Y.H."/>
            <person name="Lin Y.C."/>
            <person name="Lind M."/>
            <person name="Lindquist E."/>
            <person name="Lombard V."/>
            <person name="Lucas S."/>
            <person name="Lunden K."/>
            <person name="Morin E."/>
            <person name="Murat C."/>
            <person name="Park J."/>
            <person name="Raffaello T."/>
            <person name="Rouze P."/>
            <person name="Salamov A."/>
            <person name="Schmutz J."/>
            <person name="Solheim H."/>
            <person name="Stahlberg J."/>
            <person name="Velez H."/>
            <person name="de Vries R.P."/>
            <person name="Wiebenga A."/>
            <person name="Woodward S."/>
            <person name="Yakovlev I."/>
            <person name="Garbelotto M."/>
            <person name="Martin F."/>
            <person name="Grigoriev I.V."/>
            <person name="Stenlid J."/>
        </authorList>
    </citation>
    <scope>NUCLEOTIDE SEQUENCE [LARGE SCALE GENOMIC DNA]</scope>
    <source>
        <strain evidence="18 19">TC 32-1</strain>
    </source>
</reference>
<dbReference type="eggNOG" id="KOG2757">
    <property type="taxonomic scope" value="Eukaryota"/>
</dbReference>
<evidence type="ECO:0000256" key="13">
    <source>
        <dbReference type="RuleBase" id="RU004189"/>
    </source>
</evidence>
<dbReference type="Pfam" id="PF01238">
    <property type="entry name" value="PMI_typeI_C"/>
    <property type="match status" value="1"/>
</dbReference>
<evidence type="ECO:0000256" key="6">
    <source>
        <dbReference type="ARBA" id="ARBA00018236"/>
    </source>
</evidence>
<feature type="binding site" evidence="11">
    <location>
        <position position="139"/>
    </location>
    <ligand>
        <name>Zn(2+)</name>
        <dbReference type="ChEBI" id="CHEBI:29105"/>
    </ligand>
</feature>
<dbReference type="RefSeq" id="XP_009544248.1">
    <property type="nucleotide sequence ID" value="XM_009545953.1"/>
</dbReference>
<evidence type="ECO:0000256" key="1">
    <source>
        <dbReference type="ARBA" id="ARBA00000757"/>
    </source>
</evidence>
<dbReference type="InParanoid" id="W4KFU5"/>
<evidence type="ECO:0000256" key="3">
    <source>
        <dbReference type="ARBA" id="ARBA00004666"/>
    </source>
</evidence>
<feature type="domain" description="Phosphomannose isomerase type I catalytic" evidence="16">
    <location>
        <begin position="7"/>
        <end position="155"/>
    </location>
</feature>
<dbReference type="UniPathway" id="UPA00126">
    <property type="reaction ID" value="UER00423"/>
</dbReference>
<evidence type="ECO:0000259" key="15">
    <source>
        <dbReference type="Pfam" id="PF01238"/>
    </source>
</evidence>
<comment type="pathway">
    <text evidence="3 14">Nucleotide-sugar biosynthesis; GDP-alpha-D-mannose biosynthesis; alpha-D-mannose 1-phosphate from D-fructose 6-phosphate: step 1/2.</text>
</comment>
<comment type="cofactor">
    <cofactor evidence="11 12">
        <name>Zn(2+)</name>
        <dbReference type="ChEBI" id="CHEBI:29105"/>
    </cofactor>
    <text evidence="11 12">Binds 1 zinc ion per subunit.</text>
</comment>
<dbReference type="PANTHER" id="PTHR10309:SF0">
    <property type="entry name" value="MANNOSE-6-PHOSPHATE ISOMERASE"/>
    <property type="match status" value="1"/>
</dbReference>
<gene>
    <name evidence="18" type="ORF">HETIRDRAFT_473320</name>
</gene>
<evidence type="ECO:0000256" key="2">
    <source>
        <dbReference type="ARBA" id="ARBA00002564"/>
    </source>
</evidence>
<keyword evidence="8 11" id="KW-0862">Zinc</keyword>
<sequence length="424" mass="46381">MPSSPPVFQVSPTVQQYDWGKRGISSKVAQFAKAAALPNFSTREDASYAELWMGTHPTSPSLVASTGEPLGKYLAAHPDLVGQSVIERFDASDGNLPFLFKVLAIEKALSIQSHPDKKTAEKLHAKQPDIYKDPNHKPEMALALTPFTALCGFLPLPQIAAFLSVVPEFSALVPPSILKSFQDIQSSSDPTDPSAKSALKDVFSAVMTTNESDIKFQLDMLIQRYSIGKEHAEERTIKDLVLTLNEQFPGDIGVFCAFMLNYVQLKPGEAIFLGAGEPHAYISGDIMECMANSDNVIRAGLTPKLRDVPNLVSGLTYTAAPWTKHRVQPSSFPAQSPTSFSTLYDPPIPDFSVVQVVLPQDHKERHPKVNGPSIVIVTNGKGKISWTEGQLDVSEGYVFFVSAGLEIEIRAEEELTMYRAFVEA</sequence>
<dbReference type="InterPro" id="IPR016305">
    <property type="entry name" value="Mannose-6-P_Isomerase"/>
</dbReference>
<dbReference type="GO" id="GO:0008270">
    <property type="term" value="F:zinc ion binding"/>
    <property type="evidence" value="ECO:0007669"/>
    <property type="project" value="InterPro"/>
</dbReference>
<dbReference type="InterPro" id="IPR018050">
    <property type="entry name" value="Pmannose_isomerase-type1_CS"/>
</dbReference>
<dbReference type="GO" id="GO:0005829">
    <property type="term" value="C:cytosol"/>
    <property type="evidence" value="ECO:0007669"/>
    <property type="project" value="TreeGrafter"/>
</dbReference>
<dbReference type="GeneID" id="20677510"/>
<dbReference type="Proteomes" id="UP000030671">
    <property type="component" value="Unassembled WGS sequence"/>
</dbReference>
<dbReference type="InterPro" id="IPR046457">
    <property type="entry name" value="PMI_typeI_cat"/>
</dbReference>
<dbReference type="InterPro" id="IPR046458">
    <property type="entry name" value="PMI_typeI_hel"/>
</dbReference>
<evidence type="ECO:0000256" key="9">
    <source>
        <dbReference type="ARBA" id="ARBA00023235"/>
    </source>
</evidence>
<evidence type="ECO:0000256" key="12">
    <source>
        <dbReference type="RuleBase" id="RU000611"/>
    </source>
</evidence>
<dbReference type="InterPro" id="IPR046456">
    <property type="entry name" value="PMI_typeI_C"/>
</dbReference>